<evidence type="ECO:0000313" key="2">
    <source>
        <dbReference type="EMBL" id="MBP5856267.1"/>
    </source>
</evidence>
<name>A0A8J7S634_9PROT</name>
<accession>A0A8J7S634</accession>
<reference evidence="2" key="1">
    <citation type="submission" date="2021-04" db="EMBL/GenBank/DDBJ databases">
        <authorList>
            <person name="Zhang D.-C."/>
        </authorList>
    </citation>
    <scope>NUCLEOTIDE SEQUENCE</scope>
    <source>
        <strain evidence="2">CGMCC 1.15697</strain>
    </source>
</reference>
<dbReference type="EMBL" id="JAGMWN010000002">
    <property type="protein sequence ID" value="MBP5856267.1"/>
    <property type="molecule type" value="Genomic_DNA"/>
</dbReference>
<dbReference type="InterPro" id="IPR037053">
    <property type="entry name" value="Phage_tail_collar_dom_sf"/>
</dbReference>
<comment type="caution">
    <text evidence="2">The sequence shown here is derived from an EMBL/GenBank/DDBJ whole genome shotgun (WGS) entry which is preliminary data.</text>
</comment>
<keyword evidence="3" id="KW-1185">Reference proteome</keyword>
<dbReference type="Pfam" id="PF07484">
    <property type="entry name" value="Collar"/>
    <property type="match status" value="1"/>
</dbReference>
<gene>
    <name evidence="2" type="ORF">KAJ83_04555</name>
</gene>
<dbReference type="Gene3D" id="3.90.1340.10">
    <property type="entry name" value="Phage tail collar domain"/>
    <property type="match status" value="1"/>
</dbReference>
<evidence type="ECO:0000313" key="3">
    <source>
        <dbReference type="Proteomes" id="UP000672602"/>
    </source>
</evidence>
<sequence length="219" mass="22658">MPLQPGDLYFDMAADRMKVRVAGGGAWGAVALEPASFLSREGTSGVPMEGDIDLGGHRVVNGVGPVPAGTVILHASSVPPAGYIKCNGAAVGRAAYADLFAVINTFWGPGDGSSTFNVPDLRGDFPRFWDDGRGVDAGRGFGTLQLDALQNFSGAMRSVWTGGGAIDGAFTGYPSTTNNKPGTGGSYTFDIYFSPGPGGARVATETRPRNVALMACIKY</sequence>
<dbReference type="SUPFAM" id="SSF88874">
    <property type="entry name" value="Receptor-binding domain of short tail fibre protein gp12"/>
    <property type="match status" value="1"/>
</dbReference>
<dbReference type="Proteomes" id="UP000672602">
    <property type="component" value="Unassembled WGS sequence"/>
</dbReference>
<evidence type="ECO:0000259" key="1">
    <source>
        <dbReference type="Pfam" id="PF07484"/>
    </source>
</evidence>
<organism evidence="2 3">
    <name type="scientific">Marivibrio halodurans</name>
    <dbReference type="NCBI Taxonomy" id="2039722"/>
    <lineage>
        <taxon>Bacteria</taxon>
        <taxon>Pseudomonadati</taxon>
        <taxon>Pseudomonadota</taxon>
        <taxon>Alphaproteobacteria</taxon>
        <taxon>Rhodospirillales</taxon>
        <taxon>Rhodospirillaceae</taxon>
        <taxon>Marivibrio</taxon>
    </lineage>
</organism>
<dbReference type="AlphaFoldDB" id="A0A8J7S634"/>
<dbReference type="InterPro" id="IPR011083">
    <property type="entry name" value="Phage_tail_collar_dom"/>
</dbReference>
<proteinExistence type="predicted"/>
<protein>
    <submittedName>
        <fullName evidence="2">Tail fiber protein</fullName>
    </submittedName>
</protein>
<feature type="domain" description="Phage tail collar" evidence="1">
    <location>
        <begin position="69"/>
        <end position="126"/>
    </location>
</feature>